<feature type="domain" description="CN hydrolase" evidence="1">
    <location>
        <begin position="18"/>
        <end position="326"/>
    </location>
</feature>
<evidence type="ECO:0000313" key="3">
    <source>
        <dbReference type="Proteomes" id="UP001163846"/>
    </source>
</evidence>
<gene>
    <name evidence="2" type="ORF">F5878DRAFT_584326</name>
</gene>
<dbReference type="InterPro" id="IPR039703">
    <property type="entry name" value="Nta1"/>
</dbReference>
<dbReference type="AlphaFoldDB" id="A0AA38P7P6"/>
<dbReference type="EMBL" id="MU806217">
    <property type="protein sequence ID" value="KAJ3837858.1"/>
    <property type="molecule type" value="Genomic_DNA"/>
</dbReference>
<dbReference type="SUPFAM" id="SSF56317">
    <property type="entry name" value="Carbon-nitrogen hydrolase"/>
    <property type="match status" value="1"/>
</dbReference>
<comment type="caution">
    <text evidence="2">The sequence shown here is derived from an EMBL/GenBank/DDBJ whole genome shotgun (WGS) entry which is preliminary data.</text>
</comment>
<dbReference type="GO" id="GO:0070773">
    <property type="term" value="F:protein-N-terminal glutamine amidohydrolase activity"/>
    <property type="evidence" value="ECO:0007669"/>
    <property type="project" value="InterPro"/>
</dbReference>
<dbReference type="Proteomes" id="UP001163846">
    <property type="component" value="Unassembled WGS sequence"/>
</dbReference>
<keyword evidence="3" id="KW-1185">Reference proteome</keyword>
<dbReference type="PROSITE" id="PS50263">
    <property type="entry name" value="CN_HYDROLASE"/>
    <property type="match status" value="1"/>
</dbReference>
<protein>
    <submittedName>
        <fullName evidence="2">Carbon-nitrogen hydrolase</fullName>
    </submittedName>
</protein>
<sequence>MKNLLDHSEEQTRDYQALRIALVQYSPKLGEVEDNMERVEELCSRIEPGSVDLVCFPEMALSGYVFHSPTEISPYLEIPQEGPTSRMCERLARRVGCFVVAGYPERLVLNTTTDIGVAAADRPGANSAIVYGPKGEFIGNYQKTNLWVTDKSWARPGPTCFASFTLPKPIGTLVLGICMDLNAHPPADWQSVEAPYEFGEYAAKKISEGEAARGVAVLVNAWLDSGVWNLEEEEETKEKAVDWTTVKFWINRLRPLWDFKSEKDRGRGLGGAENKETIVVICNRTGVERGKYLVAPILKFRQCSGGPRLVGIMSRQEEGVSVWEVG</sequence>
<dbReference type="Pfam" id="PF00795">
    <property type="entry name" value="CN_hydrolase"/>
    <property type="match status" value="1"/>
</dbReference>
<reference evidence="2" key="1">
    <citation type="submission" date="2022-08" db="EMBL/GenBank/DDBJ databases">
        <authorList>
            <consortium name="DOE Joint Genome Institute"/>
            <person name="Min B."/>
            <person name="Riley R."/>
            <person name="Sierra-Patev S."/>
            <person name="Naranjo-Ortiz M."/>
            <person name="Looney B."/>
            <person name="Konkel Z."/>
            <person name="Slot J.C."/>
            <person name="Sakamoto Y."/>
            <person name="Steenwyk J.L."/>
            <person name="Rokas A."/>
            <person name="Carro J."/>
            <person name="Camarero S."/>
            <person name="Ferreira P."/>
            <person name="Molpeceres G."/>
            <person name="Ruiz-Duenas F.J."/>
            <person name="Serrano A."/>
            <person name="Henrissat B."/>
            <person name="Drula E."/>
            <person name="Hughes K.W."/>
            <person name="Mata J.L."/>
            <person name="Ishikawa N.K."/>
            <person name="Vargas-Isla R."/>
            <person name="Ushijima S."/>
            <person name="Smith C.A."/>
            <person name="Ahrendt S."/>
            <person name="Andreopoulos W."/>
            <person name="He G."/>
            <person name="Labutti K."/>
            <person name="Lipzen A."/>
            <person name="Ng V."/>
            <person name="Sandor L."/>
            <person name="Barry K."/>
            <person name="Martinez A.T."/>
            <person name="Xiao Y."/>
            <person name="Gibbons J.G."/>
            <person name="Terashima K."/>
            <person name="Hibbett D.S."/>
            <person name="Grigoriev I.V."/>
        </authorList>
    </citation>
    <scope>NUCLEOTIDE SEQUENCE</scope>
    <source>
        <strain evidence="2">TFB9207</strain>
    </source>
</reference>
<dbReference type="Gene3D" id="3.60.110.10">
    <property type="entry name" value="Carbon-nitrogen hydrolase"/>
    <property type="match status" value="1"/>
</dbReference>
<keyword evidence="2" id="KW-0378">Hydrolase</keyword>
<dbReference type="PANTHER" id="PTHR11750:SF26">
    <property type="entry name" value="PROTEIN N-TERMINAL AMIDASE"/>
    <property type="match status" value="1"/>
</dbReference>
<dbReference type="InterPro" id="IPR003010">
    <property type="entry name" value="C-N_Hydrolase"/>
</dbReference>
<organism evidence="2 3">
    <name type="scientific">Lentinula raphanica</name>
    <dbReference type="NCBI Taxonomy" id="153919"/>
    <lineage>
        <taxon>Eukaryota</taxon>
        <taxon>Fungi</taxon>
        <taxon>Dikarya</taxon>
        <taxon>Basidiomycota</taxon>
        <taxon>Agaricomycotina</taxon>
        <taxon>Agaricomycetes</taxon>
        <taxon>Agaricomycetidae</taxon>
        <taxon>Agaricales</taxon>
        <taxon>Marasmiineae</taxon>
        <taxon>Omphalotaceae</taxon>
        <taxon>Lentinula</taxon>
    </lineage>
</organism>
<proteinExistence type="predicted"/>
<dbReference type="PANTHER" id="PTHR11750">
    <property type="entry name" value="PROTEIN N-TERMINAL AMIDASE"/>
    <property type="match status" value="1"/>
</dbReference>
<dbReference type="InterPro" id="IPR036526">
    <property type="entry name" value="C-N_Hydrolase_sf"/>
</dbReference>
<dbReference type="GO" id="GO:0030163">
    <property type="term" value="P:protein catabolic process"/>
    <property type="evidence" value="ECO:0007669"/>
    <property type="project" value="TreeGrafter"/>
</dbReference>
<name>A0AA38P7P6_9AGAR</name>
<evidence type="ECO:0000313" key="2">
    <source>
        <dbReference type="EMBL" id="KAJ3837858.1"/>
    </source>
</evidence>
<dbReference type="GO" id="GO:0008418">
    <property type="term" value="F:protein-N-terminal asparagine amidohydrolase activity"/>
    <property type="evidence" value="ECO:0007669"/>
    <property type="project" value="InterPro"/>
</dbReference>
<accession>A0AA38P7P6</accession>
<evidence type="ECO:0000259" key="1">
    <source>
        <dbReference type="PROSITE" id="PS50263"/>
    </source>
</evidence>